<dbReference type="CDD" id="cd01972">
    <property type="entry name" value="Nitrogenase_VnfE_like"/>
    <property type="match status" value="1"/>
</dbReference>
<evidence type="ECO:0000313" key="4">
    <source>
        <dbReference type="Proteomes" id="UP000031866"/>
    </source>
</evidence>
<dbReference type="Proteomes" id="UP000821656">
    <property type="component" value="Unassembled WGS sequence"/>
</dbReference>
<dbReference type="EMBL" id="JABSXK010000001">
    <property type="protein sequence ID" value="NRV08431.1"/>
    <property type="molecule type" value="Genomic_DNA"/>
</dbReference>
<keyword evidence="3" id="KW-0560">Oxidoreductase</keyword>
<dbReference type="PANTHER" id="PTHR42956">
    <property type="entry name" value="NITROGENASE IRON-MOLYBDENUM COFACTOR BIOSYNTHESIS PROTEIN NIFE"/>
    <property type="match status" value="1"/>
</dbReference>
<name>A0A0B5QH84_CLOBE</name>
<organism evidence="2 4">
    <name type="scientific">Clostridium beijerinckii</name>
    <name type="common">Clostridium MP</name>
    <dbReference type="NCBI Taxonomy" id="1520"/>
    <lineage>
        <taxon>Bacteria</taxon>
        <taxon>Bacillati</taxon>
        <taxon>Bacillota</taxon>
        <taxon>Clostridia</taxon>
        <taxon>Eubacteriales</taxon>
        <taxon>Clostridiaceae</taxon>
        <taxon>Clostridium</taxon>
    </lineage>
</organism>
<dbReference type="Gene3D" id="3.40.50.12380">
    <property type="entry name" value="Nitrogenase MoFe cofactor biosynthesis protein NifE, C-terminal"/>
    <property type="match status" value="1"/>
</dbReference>
<dbReference type="EC" id="1.18.6.1" evidence="3"/>
<dbReference type="OrthoDB" id="9767044at2"/>
<dbReference type="Pfam" id="PF00148">
    <property type="entry name" value="Oxidored_nitro"/>
    <property type="match status" value="1"/>
</dbReference>
<dbReference type="Proteomes" id="UP000031866">
    <property type="component" value="Chromosome"/>
</dbReference>
<dbReference type="PANTHER" id="PTHR42956:SF1">
    <property type="entry name" value="NITROGENASE IRON-MOLYBDENUM COFACTOR BIOSYNTHESIS PROTEIN NIFE"/>
    <property type="match status" value="1"/>
</dbReference>
<evidence type="ECO:0000313" key="3">
    <source>
        <dbReference type="EMBL" id="NRV08431.1"/>
    </source>
</evidence>
<proteinExistence type="predicted"/>
<accession>A0A0B5QH84</accession>
<reference evidence="2" key="2">
    <citation type="submission" date="2016-02" db="EMBL/GenBank/DDBJ databases">
        <title>Genome sequence of Clostridium beijerinckii strain 59B.</title>
        <authorList>
            <person name="Little G.T."/>
            <person name="Minton N.P."/>
        </authorList>
    </citation>
    <scope>NUCLEOTIDE SEQUENCE</scope>
    <source>
        <strain evidence="2">NCIMB 14988</strain>
    </source>
</reference>
<dbReference type="RefSeq" id="WP_041894092.1">
    <property type="nucleotide sequence ID" value="NZ_CP010086.2"/>
</dbReference>
<protein>
    <submittedName>
        <fullName evidence="2 3">Nitrogenase</fullName>
        <ecNumber evidence="3">1.18.6.1</ecNumber>
    </submittedName>
</protein>
<gene>
    <name evidence="3" type="ORF">DFH45_001394</name>
    <name evidence="2" type="ORF">LF65_00691</name>
</gene>
<dbReference type="EMBL" id="CP010086">
    <property type="protein sequence ID" value="AJG97322.1"/>
    <property type="molecule type" value="Genomic_DNA"/>
</dbReference>
<evidence type="ECO:0000313" key="2">
    <source>
        <dbReference type="EMBL" id="AJG97322.1"/>
    </source>
</evidence>
<dbReference type="GO" id="GO:0016163">
    <property type="term" value="F:nitrogenase activity"/>
    <property type="evidence" value="ECO:0007669"/>
    <property type="project" value="UniProtKB-EC"/>
</dbReference>
<reference evidence="4" key="1">
    <citation type="submission" date="2014-12" db="EMBL/GenBank/DDBJ databases">
        <title>Genome sequence of Clostridium beijerinckii strain 59B.</title>
        <authorList>
            <person name="Little G.T."/>
            <person name="Minton N.P."/>
        </authorList>
    </citation>
    <scope>NUCLEOTIDE SEQUENCE [LARGE SCALE GENOMIC DNA]</scope>
    <source>
        <strain evidence="4">59B</strain>
    </source>
</reference>
<dbReference type="SUPFAM" id="SSF53807">
    <property type="entry name" value="Helical backbone' metal receptor"/>
    <property type="match status" value="1"/>
</dbReference>
<dbReference type="Gene3D" id="3.40.50.1980">
    <property type="entry name" value="Nitrogenase molybdenum iron protein domain"/>
    <property type="match status" value="1"/>
</dbReference>
<dbReference type="AlphaFoldDB" id="A0A0B5QH84"/>
<dbReference type="InterPro" id="IPR049939">
    <property type="entry name" value="NifE-like"/>
</dbReference>
<dbReference type="InterPro" id="IPR000510">
    <property type="entry name" value="Nase/OxRdtase_comp1"/>
</dbReference>
<dbReference type="KEGG" id="cbei:LF65_00691"/>
<sequence length="493" mass="54951">MGTINLKESSVTIRETRLGSITGFNGSAKELVTCAHAGKLKDSSRKFSQCMGCNAGHAFCQLSMIRDAVVVNHAPIGCAGDFFGFNFTYRVEQMKRELPATIGRYFSTCIEEKDTVFGAAKKLEDTVREAYKRTKPNAIFVTTSCASGIIGEDVDAITENLSKELGIPVISCSCEGFRSKIWTTGFDAAYHSILRKLVKPPRKKTNKINVANFWGSHIFDEFLNRLGYEAQYIVPFSTVAELEYISEAAATIHICPSLSTYLGAALEQEYGVKEIKSPPAYGIEGTDIWMREIGRVLGKEEEIEEIIKEEHERVLPKLEEYREKLKGKIAYVTAGAAHGHAIIAMLRELGLIVQGAAIFHHDPLYDNKDKTSDALAQTVNIYGDIKHYNVCNKQAYELVNILNRVKPDLMIARHGGMTMWGAKLGIPTLLIGDEQFGFGYQGVLNYASRIVETLDNREFVSNLAKHSTMPYTKWWLDQDPFTFLGGNSSVENY</sequence>
<reference evidence="3" key="3">
    <citation type="submission" date="2020-05" db="EMBL/GenBank/DDBJ databases">
        <title>Genomic insights into acetone-butanol-ethanol (ABE) fermentation by sequencing solventogenic clostridia strains.</title>
        <authorList>
            <person name="Brown S."/>
        </authorList>
    </citation>
    <scope>NUCLEOTIDE SEQUENCE</scope>
    <source>
        <strain evidence="3">DJ126</strain>
    </source>
</reference>
<feature type="domain" description="Nitrogenase/oxidoreductase component 1" evidence="1">
    <location>
        <begin position="58"/>
        <end position="454"/>
    </location>
</feature>
<evidence type="ECO:0000259" key="1">
    <source>
        <dbReference type="Pfam" id="PF00148"/>
    </source>
</evidence>
<dbReference type="STRING" id="1520.LF65_00691"/>